<gene>
    <name evidence="6 7" type="primary">nhaA</name>
    <name evidence="7" type="ORF">KPL78_15555</name>
</gene>
<dbReference type="Pfam" id="PF06965">
    <property type="entry name" value="Na_H_antiport_1"/>
    <property type="match status" value="1"/>
</dbReference>
<proteinExistence type="inferred from homology"/>
<feature type="transmembrane region" description="Helical" evidence="6">
    <location>
        <begin position="112"/>
        <end position="134"/>
    </location>
</feature>
<keyword evidence="4 6" id="KW-1133">Transmembrane helix</keyword>
<keyword evidence="6" id="KW-0739">Sodium transport</keyword>
<feature type="transmembrane region" description="Helical" evidence="6">
    <location>
        <begin position="201"/>
        <end position="222"/>
    </location>
</feature>
<dbReference type="Gene3D" id="1.20.1530.10">
    <property type="entry name" value="Na+/H+ antiporter like domain"/>
    <property type="match status" value="1"/>
</dbReference>
<reference evidence="7 8" key="1">
    <citation type="submission" date="2021-07" db="EMBL/GenBank/DDBJ databases">
        <authorList>
            <person name="So Y."/>
        </authorList>
    </citation>
    <scope>NUCLEOTIDE SEQUENCE [LARGE SCALE GENOMIC DNA]</scope>
    <source>
        <strain evidence="7 8">HJA6</strain>
    </source>
</reference>
<evidence type="ECO:0000256" key="4">
    <source>
        <dbReference type="ARBA" id="ARBA00022989"/>
    </source>
</evidence>
<evidence type="ECO:0000256" key="6">
    <source>
        <dbReference type="HAMAP-Rule" id="MF_01844"/>
    </source>
</evidence>
<keyword evidence="6" id="KW-0050">Antiport</keyword>
<evidence type="ECO:0000256" key="3">
    <source>
        <dbReference type="ARBA" id="ARBA00022692"/>
    </source>
</evidence>
<keyword evidence="6" id="KW-0406">Ion transport</keyword>
<dbReference type="PANTHER" id="PTHR30341:SF0">
    <property type="entry name" value="NA(+)_H(+) ANTIPORTER NHAA"/>
    <property type="match status" value="1"/>
</dbReference>
<name>A0ABS7AAG6_9PROT</name>
<dbReference type="InterPro" id="IPR004670">
    <property type="entry name" value="NhaA"/>
</dbReference>
<feature type="transmembrane region" description="Helical" evidence="6">
    <location>
        <begin position="345"/>
        <end position="368"/>
    </location>
</feature>
<evidence type="ECO:0000313" key="8">
    <source>
        <dbReference type="Proteomes" id="UP001196565"/>
    </source>
</evidence>
<evidence type="ECO:0000256" key="5">
    <source>
        <dbReference type="ARBA" id="ARBA00023136"/>
    </source>
</evidence>
<comment type="similarity">
    <text evidence="6">Belongs to the NhaA Na(+)/H(+) (TC 2.A.33) antiporter family.</text>
</comment>
<feature type="transmembrane region" description="Helical" evidence="6">
    <location>
        <begin position="318"/>
        <end position="338"/>
    </location>
</feature>
<dbReference type="PANTHER" id="PTHR30341">
    <property type="entry name" value="SODIUM ION/PROTON ANTIPORTER NHAA-RELATED"/>
    <property type="match status" value="1"/>
</dbReference>
<keyword evidence="8" id="KW-1185">Reference proteome</keyword>
<sequence length="566" mass="59261">MDRDQKPDSGLGQLPREAIDRVTKPLARFLRIETAGGAALLVAAITAFALSNSAWAHGFLAFWEMPIGIRAGAFEFERPLRGWINDGLMTFFFFVVALELKRELVLGELRKPRVAALSIAAAAGGMLMPAAVYLALQLGQPGEHGWGTVMATDTAFVIGCLALLGRRAPPSLRVFLLSLAVVDDIGAILVVAIGYSSELGWMALAIGSAGIAAVRGLALLGVRSVPVYLLAGGLIWVSLDASGIHPTVAGVALGLLTPTRGWVSDRRLRAILQRILAHPPGDHRSGDTEDRNLLRSAGRAAREAVSPVERLEMALHPWVAFGVMPIFALANAGVPLSLGGLADPVALAVVLGFVLGKPIGVVTFAWLAVRSGLAVRPVTLGWGALAGGGMLAGIGFTMALFIAELAFQGDLLQAAKLGILAASVVAAVGGLTLLAWLTPGGTESLVAVGNTDGKRGRGADWAGPDGDGQRPVTVVRGEEMALPRQSGDRTARPVPIRWRRLCSVPSVRRAVSYPDQGLGCAEERDSGIDARRDKVDGSEFLRDPIRLPIVRAVEPAASPAAGSGRT</sequence>
<comment type="catalytic activity">
    <reaction evidence="6">
        <text>Na(+)(in) + 2 H(+)(out) = Na(+)(out) + 2 H(+)(in)</text>
        <dbReference type="Rhea" id="RHEA:29251"/>
        <dbReference type="ChEBI" id="CHEBI:15378"/>
        <dbReference type="ChEBI" id="CHEBI:29101"/>
    </reaction>
</comment>
<feature type="transmembrane region" description="Helical" evidence="6">
    <location>
        <begin position="380"/>
        <end position="405"/>
    </location>
</feature>
<accession>A0ABS7AAG6</accession>
<feature type="transmembrane region" description="Helical" evidence="6">
    <location>
        <begin position="417"/>
        <end position="437"/>
    </location>
</feature>
<keyword evidence="3 6" id="KW-0812">Transmembrane</keyword>
<feature type="transmembrane region" description="Helical" evidence="6">
    <location>
        <begin position="38"/>
        <end position="63"/>
    </location>
</feature>
<comment type="caution">
    <text evidence="7">The sequence shown here is derived from an EMBL/GenBank/DDBJ whole genome shotgun (WGS) entry which is preliminary data.</text>
</comment>
<dbReference type="Proteomes" id="UP001196565">
    <property type="component" value="Unassembled WGS sequence"/>
</dbReference>
<dbReference type="HAMAP" id="MF_01844">
    <property type="entry name" value="NhaA"/>
    <property type="match status" value="1"/>
</dbReference>
<keyword evidence="6" id="KW-0915">Sodium</keyword>
<feature type="transmembrane region" description="Helical" evidence="6">
    <location>
        <begin position="172"/>
        <end position="195"/>
    </location>
</feature>
<evidence type="ECO:0000256" key="2">
    <source>
        <dbReference type="ARBA" id="ARBA00022475"/>
    </source>
</evidence>
<dbReference type="RefSeq" id="WP_219763889.1">
    <property type="nucleotide sequence ID" value="NZ_JAHYBZ010000005.1"/>
</dbReference>
<evidence type="ECO:0000256" key="1">
    <source>
        <dbReference type="ARBA" id="ARBA00004429"/>
    </source>
</evidence>
<evidence type="ECO:0000313" key="7">
    <source>
        <dbReference type="EMBL" id="MBW6399277.1"/>
    </source>
</evidence>
<keyword evidence="6" id="KW-0813">Transport</keyword>
<feature type="transmembrane region" description="Helical" evidence="6">
    <location>
        <begin position="83"/>
        <end position="100"/>
    </location>
</feature>
<dbReference type="InterPro" id="IPR023171">
    <property type="entry name" value="Na/H_antiporter_dom_sf"/>
</dbReference>
<protein>
    <recommendedName>
        <fullName evidence="6">Na(+)/H(+) antiporter NhaA</fullName>
    </recommendedName>
    <alternativeName>
        <fullName evidence="6">Sodium/proton antiporter NhaA</fullName>
    </alternativeName>
</protein>
<dbReference type="NCBIfam" id="TIGR00773">
    <property type="entry name" value="NhaA"/>
    <property type="match status" value="1"/>
</dbReference>
<comment type="subcellular location">
    <subcellularLocation>
        <location evidence="1">Cell inner membrane</location>
        <topology evidence="1">Multi-pass membrane protein</topology>
    </subcellularLocation>
    <subcellularLocation>
        <location evidence="6">Cell membrane</location>
        <topology evidence="6">Multi-pass membrane protein</topology>
    </subcellularLocation>
</comment>
<keyword evidence="5 6" id="KW-0472">Membrane</keyword>
<feature type="transmembrane region" description="Helical" evidence="6">
    <location>
        <begin position="146"/>
        <end position="165"/>
    </location>
</feature>
<comment type="function">
    <text evidence="6">Na(+)/H(+) antiporter that extrudes sodium in exchange for external protons.</text>
</comment>
<keyword evidence="2 6" id="KW-1003">Cell membrane</keyword>
<organism evidence="7 8">
    <name type="scientific">Roseomonas alba</name>
    <dbReference type="NCBI Taxonomy" id="2846776"/>
    <lineage>
        <taxon>Bacteria</taxon>
        <taxon>Pseudomonadati</taxon>
        <taxon>Pseudomonadota</taxon>
        <taxon>Alphaproteobacteria</taxon>
        <taxon>Acetobacterales</taxon>
        <taxon>Roseomonadaceae</taxon>
        <taxon>Roseomonas</taxon>
    </lineage>
</organism>
<dbReference type="EMBL" id="JAHYBZ010000005">
    <property type="protein sequence ID" value="MBW6399277.1"/>
    <property type="molecule type" value="Genomic_DNA"/>
</dbReference>